<evidence type="ECO:0000256" key="6">
    <source>
        <dbReference type="ARBA" id="ARBA00022723"/>
    </source>
</evidence>
<dbReference type="GO" id="GO:0016491">
    <property type="term" value="F:oxidoreductase activity"/>
    <property type="evidence" value="ECO:0007669"/>
    <property type="project" value="UniProtKB-KW"/>
</dbReference>
<keyword evidence="6" id="KW-0479">Metal-binding</keyword>
<dbReference type="GO" id="GO:0046872">
    <property type="term" value="F:metal ion binding"/>
    <property type="evidence" value="ECO:0007669"/>
    <property type="project" value="UniProtKB-KW"/>
</dbReference>
<comment type="cofactor">
    <cofactor evidence="1">
        <name>FMN</name>
        <dbReference type="ChEBI" id="CHEBI:58210"/>
    </cofactor>
</comment>
<reference evidence="12" key="2">
    <citation type="journal article" date="2021" name="PeerJ">
        <title>Extensive microbial diversity within the chicken gut microbiome revealed by metagenomics and culture.</title>
        <authorList>
            <person name="Gilroy R."/>
            <person name="Ravi A."/>
            <person name="Getino M."/>
            <person name="Pursley I."/>
            <person name="Horton D.L."/>
            <person name="Alikhan N.F."/>
            <person name="Baker D."/>
            <person name="Gharbi K."/>
            <person name="Hall N."/>
            <person name="Watson M."/>
            <person name="Adriaenssens E.M."/>
            <person name="Foster-Nyarko E."/>
            <person name="Jarju S."/>
            <person name="Secka A."/>
            <person name="Antonio M."/>
            <person name="Oren A."/>
            <person name="Chaudhuri R.R."/>
            <person name="La Ragione R."/>
            <person name="Hildebrand F."/>
            <person name="Pallen M.J."/>
        </authorList>
    </citation>
    <scope>NUCLEOTIDE SEQUENCE</scope>
    <source>
        <strain evidence="12">ChiHcec3-11533</strain>
    </source>
</reference>
<dbReference type="InterPro" id="IPR051793">
    <property type="entry name" value="NADH:flavin_oxidoreductase"/>
</dbReference>
<keyword evidence="5" id="KW-0288">FMN</keyword>
<dbReference type="Gene3D" id="3.20.20.70">
    <property type="entry name" value="Aldolase class I"/>
    <property type="match status" value="1"/>
</dbReference>
<dbReference type="SUPFAM" id="SSF51905">
    <property type="entry name" value="FAD/NAD(P)-binding domain"/>
    <property type="match status" value="1"/>
</dbReference>
<dbReference type="GO" id="GO:0051536">
    <property type="term" value="F:iron-sulfur cluster binding"/>
    <property type="evidence" value="ECO:0007669"/>
    <property type="project" value="UniProtKB-KW"/>
</dbReference>
<proteinExistence type="inferred from homology"/>
<gene>
    <name evidence="12" type="ORF">IAB02_05540</name>
</gene>
<dbReference type="SUPFAM" id="SSF51971">
    <property type="entry name" value="Nucleotide-binding domain"/>
    <property type="match status" value="1"/>
</dbReference>
<dbReference type="InterPro" id="IPR013785">
    <property type="entry name" value="Aldolase_TIM"/>
</dbReference>
<dbReference type="EMBL" id="DVMU01000123">
    <property type="protein sequence ID" value="HIU34008.1"/>
    <property type="molecule type" value="Genomic_DNA"/>
</dbReference>
<dbReference type="InterPro" id="IPR001155">
    <property type="entry name" value="OxRdtase_FMN_N"/>
</dbReference>
<evidence type="ECO:0000256" key="1">
    <source>
        <dbReference type="ARBA" id="ARBA00001917"/>
    </source>
</evidence>
<keyword evidence="9" id="KW-0411">Iron-sulfur</keyword>
<dbReference type="Pfam" id="PF00724">
    <property type="entry name" value="Oxidored_FMN"/>
    <property type="match status" value="1"/>
</dbReference>
<dbReference type="CDD" id="cd02803">
    <property type="entry name" value="OYE_like_FMN_family"/>
    <property type="match status" value="1"/>
</dbReference>
<dbReference type="SUPFAM" id="SSF51395">
    <property type="entry name" value="FMN-linked oxidoreductases"/>
    <property type="match status" value="1"/>
</dbReference>
<sequence>MNYPHLFEPIEIGNLLVPNRIFHAATDAGSSHINGEISQRDTYHYGQIAKGGTGLIITGATTPEQSTGKPTVNCAAADTDEDIPGLSRLARSMHQYGAKAMVQLQHPGRQASVPRYPVYSASDVVMRMPWSQSHEILYENEEAKGKAVKQMGIESVIELVGLFSDAAWRVKQAGFDGVELHAAHGYLISQFMSPYLNRRTDRYGGSFENRMRFVMEIVSSIQRKCGRDFPILVRYSADEWIEGGRTLEESILVAKALEEAGVAAIDLSQCTQESPGSGFSPMYYPEGWTMYASEEVKKHVKVPVLNTHVLRDPAFCEKLLAENKTDMVGLARQLLADPYWPLKARYGHEKDIRKCISCLTGCWQEAHMAKLEIGCAINPACGDPEFAQMKKTDSPARIAIVGGGPAGMEAARHAALRGHCVTLFEKKAELGGAILGCCMVPGKEKMKWYADWIREQIKGMPNIEIHMNHAPTVEELKAYDIVLNATGAKSYVPEMLRGAERIVPFEEVLACPKVNCPHNPGNRKPRKLGERVLVYGDHYAAVDTIQFLASIGKQVTVVTRNAKFAETVETIHMYVLNKRFCQEEAEALSPKPYKYPVEVITDTSVLEVGEGYAILQDGKFALRRLEVDDVVTCFTRPDTALLKEMMQAGINVTNAGDAIEPRNLHHAVKSGATFGKNVDRGALYNPNHMPTGELPLEVQRQLLGN</sequence>
<evidence type="ECO:0000259" key="10">
    <source>
        <dbReference type="Pfam" id="PF00724"/>
    </source>
</evidence>
<dbReference type="Pfam" id="PF07992">
    <property type="entry name" value="Pyr_redox_2"/>
    <property type="match status" value="1"/>
</dbReference>
<evidence type="ECO:0000256" key="7">
    <source>
        <dbReference type="ARBA" id="ARBA00023002"/>
    </source>
</evidence>
<evidence type="ECO:0000259" key="11">
    <source>
        <dbReference type="Pfam" id="PF07992"/>
    </source>
</evidence>
<feature type="domain" description="NADH:flavin oxidoreductase/NADH oxidase N-terminal" evidence="10">
    <location>
        <begin position="6"/>
        <end position="350"/>
    </location>
</feature>
<keyword evidence="4" id="KW-0285">Flavoprotein</keyword>
<dbReference type="InterPro" id="IPR023753">
    <property type="entry name" value="FAD/NAD-binding_dom"/>
</dbReference>
<dbReference type="GO" id="GO:0010181">
    <property type="term" value="F:FMN binding"/>
    <property type="evidence" value="ECO:0007669"/>
    <property type="project" value="InterPro"/>
</dbReference>
<accession>A0A9D1IBL6</accession>
<dbReference type="PRINTS" id="PR00419">
    <property type="entry name" value="ADXRDTASE"/>
</dbReference>
<evidence type="ECO:0000256" key="5">
    <source>
        <dbReference type="ARBA" id="ARBA00022643"/>
    </source>
</evidence>
<dbReference type="PANTHER" id="PTHR42917">
    <property type="entry name" value="2,4-DIENOYL-COA REDUCTASE"/>
    <property type="match status" value="1"/>
</dbReference>
<evidence type="ECO:0000313" key="12">
    <source>
        <dbReference type="EMBL" id="HIU34008.1"/>
    </source>
</evidence>
<evidence type="ECO:0000313" key="13">
    <source>
        <dbReference type="Proteomes" id="UP000824072"/>
    </source>
</evidence>
<comment type="cofactor">
    <cofactor evidence="2">
        <name>[4Fe-4S] cluster</name>
        <dbReference type="ChEBI" id="CHEBI:49883"/>
    </cofactor>
</comment>
<dbReference type="InterPro" id="IPR036188">
    <property type="entry name" value="FAD/NAD-bd_sf"/>
</dbReference>
<feature type="domain" description="FAD/NAD(P)-binding" evidence="11">
    <location>
        <begin position="397"/>
        <end position="656"/>
    </location>
</feature>
<evidence type="ECO:0000256" key="4">
    <source>
        <dbReference type="ARBA" id="ARBA00022630"/>
    </source>
</evidence>
<keyword evidence="7" id="KW-0560">Oxidoreductase</keyword>
<evidence type="ECO:0000256" key="9">
    <source>
        <dbReference type="ARBA" id="ARBA00023014"/>
    </source>
</evidence>
<evidence type="ECO:0000256" key="2">
    <source>
        <dbReference type="ARBA" id="ARBA00001966"/>
    </source>
</evidence>
<dbReference type="Gene3D" id="3.50.50.60">
    <property type="entry name" value="FAD/NAD(P)-binding domain"/>
    <property type="match status" value="1"/>
</dbReference>
<dbReference type="AlphaFoldDB" id="A0A9D1IBL6"/>
<dbReference type="Proteomes" id="UP000824072">
    <property type="component" value="Unassembled WGS sequence"/>
</dbReference>
<evidence type="ECO:0000256" key="3">
    <source>
        <dbReference type="ARBA" id="ARBA00011048"/>
    </source>
</evidence>
<dbReference type="PANTHER" id="PTHR42917:SF2">
    <property type="entry name" value="2,4-DIENOYL-COA REDUCTASE [(2E)-ENOYL-COA-PRODUCING]"/>
    <property type="match status" value="1"/>
</dbReference>
<organism evidence="12 13">
    <name type="scientific">Candidatus Pullichristensenella excrementigallinarum</name>
    <dbReference type="NCBI Taxonomy" id="2840907"/>
    <lineage>
        <taxon>Bacteria</taxon>
        <taxon>Bacillati</taxon>
        <taxon>Bacillota</taxon>
        <taxon>Clostridia</taxon>
        <taxon>Candidatus Pullichristensenella</taxon>
    </lineage>
</organism>
<dbReference type="Gene3D" id="3.40.50.720">
    <property type="entry name" value="NAD(P)-binding Rossmann-like Domain"/>
    <property type="match status" value="1"/>
</dbReference>
<evidence type="ECO:0000256" key="8">
    <source>
        <dbReference type="ARBA" id="ARBA00023004"/>
    </source>
</evidence>
<reference evidence="12" key="1">
    <citation type="submission" date="2020-10" db="EMBL/GenBank/DDBJ databases">
        <authorList>
            <person name="Gilroy R."/>
        </authorList>
    </citation>
    <scope>NUCLEOTIDE SEQUENCE</scope>
    <source>
        <strain evidence="12">ChiHcec3-11533</strain>
    </source>
</reference>
<comment type="caution">
    <text evidence="12">The sequence shown here is derived from an EMBL/GenBank/DDBJ whole genome shotgun (WGS) entry which is preliminary data.</text>
</comment>
<protein>
    <submittedName>
        <fullName evidence="12">FAD-dependent oxidoreductase</fullName>
    </submittedName>
</protein>
<name>A0A9D1IBL6_9FIRM</name>
<comment type="similarity">
    <text evidence="3">In the N-terminal section; belongs to the NADH:flavin oxidoreductase/NADH oxidase family.</text>
</comment>
<keyword evidence="8" id="KW-0408">Iron</keyword>